<dbReference type="Proteomes" id="UP000032142">
    <property type="component" value="Unassembled WGS sequence"/>
</dbReference>
<organism evidence="1 2">
    <name type="scientific">Gossypium arboreum</name>
    <name type="common">Tree cotton</name>
    <name type="synonym">Gossypium nanking</name>
    <dbReference type="NCBI Taxonomy" id="29729"/>
    <lineage>
        <taxon>Eukaryota</taxon>
        <taxon>Viridiplantae</taxon>
        <taxon>Streptophyta</taxon>
        <taxon>Embryophyta</taxon>
        <taxon>Tracheophyta</taxon>
        <taxon>Spermatophyta</taxon>
        <taxon>Magnoliopsida</taxon>
        <taxon>eudicotyledons</taxon>
        <taxon>Gunneridae</taxon>
        <taxon>Pentapetalae</taxon>
        <taxon>rosids</taxon>
        <taxon>malvids</taxon>
        <taxon>Malvales</taxon>
        <taxon>Malvaceae</taxon>
        <taxon>Malvoideae</taxon>
        <taxon>Gossypium</taxon>
    </lineage>
</organism>
<name>A0A0B0PN20_GOSAR</name>
<gene>
    <name evidence="1" type="ORF">F383_32735</name>
</gene>
<dbReference type="EMBL" id="KN433984">
    <property type="protein sequence ID" value="KHG25829.1"/>
    <property type="molecule type" value="Genomic_DNA"/>
</dbReference>
<sequence length="24" mass="2974">MFKIIQYHSYCQFIYLPLLIGLRL</sequence>
<reference evidence="2" key="1">
    <citation type="submission" date="2014-09" db="EMBL/GenBank/DDBJ databases">
        <authorList>
            <person name="Mudge J."/>
            <person name="Ramaraj T."/>
            <person name="Lindquist I.E."/>
            <person name="Bharti A.K."/>
            <person name="Sundararajan A."/>
            <person name="Cameron C.T."/>
            <person name="Woodward J.E."/>
            <person name="May G.D."/>
            <person name="Brubaker C."/>
            <person name="Broadhvest J."/>
            <person name="Wilkins T.A."/>
        </authorList>
    </citation>
    <scope>NUCLEOTIDE SEQUENCE</scope>
    <source>
        <strain evidence="2">cv. AKA8401</strain>
    </source>
</reference>
<proteinExistence type="predicted"/>
<evidence type="ECO:0000313" key="2">
    <source>
        <dbReference type="Proteomes" id="UP000032142"/>
    </source>
</evidence>
<dbReference type="AlphaFoldDB" id="A0A0B0PN20"/>
<accession>A0A0B0PN20</accession>
<protein>
    <submittedName>
        <fullName evidence="1">Uncharacterized protein</fullName>
    </submittedName>
</protein>
<keyword evidence="2" id="KW-1185">Reference proteome</keyword>
<evidence type="ECO:0000313" key="1">
    <source>
        <dbReference type="EMBL" id="KHG25829.1"/>
    </source>
</evidence>